<dbReference type="AlphaFoldDB" id="A0A4S2FYN1"/>
<reference evidence="1 2" key="1">
    <citation type="submission" date="2019-04" db="EMBL/GenBank/DDBJ databases">
        <title>Microbes associate with the intestines of laboratory mice.</title>
        <authorList>
            <person name="Navarre W."/>
            <person name="Wong E."/>
            <person name="Huang K."/>
            <person name="Tropini C."/>
            <person name="Ng K."/>
            <person name="Yu B."/>
        </authorList>
    </citation>
    <scope>NUCLEOTIDE SEQUENCE [LARGE SCALE GENOMIC DNA]</scope>
    <source>
        <strain evidence="1 2">NM06_A21</strain>
    </source>
</reference>
<dbReference type="EMBL" id="SRYD01000019">
    <property type="protein sequence ID" value="TGY74600.1"/>
    <property type="molecule type" value="Genomic_DNA"/>
</dbReference>
<accession>A0A4S2FYN1</accession>
<dbReference type="Proteomes" id="UP000306630">
    <property type="component" value="Unassembled WGS sequence"/>
</dbReference>
<evidence type="ECO:0000313" key="1">
    <source>
        <dbReference type="EMBL" id="TGY74600.1"/>
    </source>
</evidence>
<protein>
    <submittedName>
        <fullName evidence="1">Uncharacterized protein</fullName>
    </submittedName>
</protein>
<comment type="caution">
    <text evidence="1">The sequence shown here is derived from an EMBL/GenBank/DDBJ whole genome shotgun (WGS) entry which is preliminary data.</text>
</comment>
<evidence type="ECO:0000313" key="2">
    <source>
        <dbReference type="Proteomes" id="UP000306630"/>
    </source>
</evidence>
<gene>
    <name evidence="1" type="ORF">E5333_05960</name>
</gene>
<dbReference type="RefSeq" id="WP_135993056.1">
    <property type="nucleotide sequence ID" value="NZ_SRYD01000019.1"/>
</dbReference>
<sequence length="134" mass="14951">MADITMLLDMLLQAIIDIAAKCGWSVTVSVIDVDCTAFDFRRRTRSGVPFCFCADMTGGNPATLLDEILSFIDAFQPSTFARQWCELSGAGDSLETRALAEMDDMRTEAWLLAVELSETIASPERRTPPWHIWN</sequence>
<organism evidence="1 2">
    <name type="scientific">Muribaculum intestinale</name>
    <dbReference type="NCBI Taxonomy" id="1796646"/>
    <lineage>
        <taxon>Bacteria</taxon>
        <taxon>Pseudomonadati</taxon>
        <taxon>Bacteroidota</taxon>
        <taxon>Bacteroidia</taxon>
        <taxon>Bacteroidales</taxon>
        <taxon>Muribaculaceae</taxon>
        <taxon>Muribaculum</taxon>
    </lineage>
</organism>
<name>A0A4S2FYN1_9BACT</name>
<proteinExistence type="predicted"/>